<reference evidence="4 5" key="1">
    <citation type="submission" date="2023-07" db="EMBL/GenBank/DDBJ databases">
        <title>Sequencing the genomes of 1000 actinobacteria strains.</title>
        <authorList>
            <person name="Klenk H.-P."/>
        </authorList>
    </citation>
    <scope>NUCLEOTIDE SEQUENCE [LARGE SCALE GENOMIC DNA]</scope>
    <source>
        <strain evidence="4 5">GD13</strain>
    </source>
</reference>
<gene>
    <name evidence="4" type="ORF">J2S59_000557</name>
</gene>
<dbReference type="NCBIfam" id="NF004519">
    <property type="entry name" value="PRK05864.1"/>
    <property type="match status" value="1"/>
</dbReference>
<dbReference type="EMBL" id="JAUSQM010000001">
    <property type="protein sequence ID" value="MDP9820748.1"/>
    <property type="molecule type" value="Genomic_DNA"/>
</dbReference>
<dbReference type="InterPro" id="IPR001753">
    <property type="entry name" value="Enoyl-CoA_hydra/iso"/>
</dbReference>
<protein>
    <submittedName>
        <fullName evidence="4">Enoyl-CoA hydratase</fullName>
        <ecNumber evidence="4">4.2.1.17</ecNumber>
    </submittedName>
</protein>
<dbReference type="PROSITE" id="PS00166">
    <property type="entry name" value="ENOYL_COA_HYDRATASE"/>
    <property type="match status" value="1"/>
</dbReference>
<sequence>MSATRRAEERSFVRVDRPVDGVAVVTLDRPDRMNAMAFDVMVPFQQQLAELGRDNAVRAIVITGEGRAFCAGADQKSAGRPPYADGLRRPGYALRSLEVLEEVIATMRRLHQPVIAAVNGAAVGGGLCLALACDVRIASEAAYFRAAGINNGLTASELGLSYLLPRAVGSSHAADMMFTGRDVGAEEAARIGLVSRLADPVVEEAVAVGERIASLSQPGIEMTKRSLHAGIAAGSLESYMPIEGIGQLYLRLLTDNFEEATRARKEGRPAQFRDDLP</sequence>
<dbReference type="Gene3D" id="3.90.226.10">
    <property type="entry name" value="2-enoyl-CoA Hydratase, Chain A, domain 1"/>
    <property type="match status" value="1"/>
</dbReference>
<evidence type="ECO:0000313" key="4">
    <source>
        <dbReference type="EMBL" id="MDP9820748.1"/>
    </source>
</evidence>
<comment type="similarity">
    <text evidence="1 3">Belongs to the enoyl-CoA hydratase/isomerase family.</text>
</comment>
<dbReference type="InterPro" id="IPR029045">
    <property type="entry name" value="ClpP/crotonase-like_dom_sf"/>
</dbReference>
<dbReference type="CDD" id="cd06558">
    <property type="entry name" value="crotonase-like"/>
    <property type="match status" value="1"/>
</dbReference>
<evidence type="ECO:0000256" key="1">
    <source>
        <dbReference type="ARBA" id="ARBA00005254"/>
    </source>
</evidence>
<evidence type="ECO:0000256" key="3">
    <source>
        <dbReference type="RuleBase" id="RU003707"/>
    </source>
</evidence>
<keyword evidence="2 4" id="KW-0456">Lyase</keyword>
<comment type="caution">
    <text evidence="4">The sequence shown here is derived from an EMBL/GenBank/DDBJ whole genome shotgun (WGS) entry which is preliminary data.</text>
</comment>
<dbReference type="RefSeq" id="WP_068118157.1">
    <property type="nucleotide sequence ID" value="NZ_CCXJ01000122.1"/>
</dbReference>
<organism evidence="4 5">
    <name type="scientific">Nocardioides massiliensis</name>
    <dbReference type="NCBI Taxonomy" id="1325935"/>
    <lineage>
        <taxon>Bacteria</taxon>
        <taxon>Bacillati</taxon>
        <taxon>Actinomycetota</taxon>
        <taxon>Actinomycetes</taxon>
        <taxon>Propionibacteriales</taxon>
        <taxon>Nocardioidaceae</taxon>
        <taxon>Nocardioides</taxon>
    </lineage>
</organism>
<evidence type="ECO:0000256" key="2">
    <source>
        <dbReference type="ARBA" id="ARBA00023239"/>
    </source>
</evidence>
<dbReference type="SUPFAM" id="SSF52096">
    <property type="entry name" value="ClpP/crotonase"/>
    <property type="match status" value="1"/>
</dbReference>
<evidence type="ECO:0000313" key="5">
    <source>
        <dbReference type="Proteomes" id="UP001240447"/>
    </source>
</evidence>
<dbReference type="Pfam" id="PF00378">
    <property type="entry name" value="ECH_1"/>
    <property type="match status" value="1"/>
</dbReference>
<dbReference type="GO" id="GO:0004300">
    <property type="term" value="F:enoyl-CoA hydratase activity"/>
    <property type="evidence" value="ECO:0007669"/>
    <property type="project" value="UniProtKB-EC"/>
</dbReference>
<dbReference type="Proteomes" id="UP001240447">
    <property type="component" value="Unassembled WGS sequence"/>
</dbReference>
<dbReference type="EC" id="4.2.1.17" evidence="4"/>
<dbReference type="PANTHER" id="PTHR11941:SF130">
    <property type="entry name" value="ENOYL-COA HYDRATASE ECHA12-RELATED"/>
    <property type="match status" value="1"/>
</dbReference>
<dbReference type="InterPro" id="IPR014748">
    <property type="entry name" value="Enoyl-CoA_hydra_C"/>
</dbReference>
<dbReference type="PANTHER" id="PTHR11941">
    <property type="entry name" value="ENOYL-COA HYDRATASE-RELATED"/>
    <property type="match status" value="1"/>
</dbReference>
<name>A0ABT9NK18_9ACTN</name>
<keyword evidence="5" id="KW-1185">Reference proteome</keyword>
<proteinExistence type="inferred from homology"/>
<accession>A0ABT9NK18</accession>
<dbReference type="InterPro" id="IPR018376">
    <property type="entry name" value="Enoyl-CoA_hyd/isom_CS"/>
</dbReference>
<dbReference type="Gene3D" id="1.10.12.10">
    <property type="entry name" value="Lyase 2-enoyl-coa Hydratase, Chain A, domain 2"/>
    <property type="match status" value="1"/>
</dbReference>